<dbReference type="InterPro" id="IPR017926">
    <property type="entry name" value="GATASE"/>
</dbReference>
<dbReference type="InterPro" id="IPR044992">
    <property type="entry name" value="ChyE-like"/>
</dbReference>
<dbReference type="RefSeq" id="WP_344223694.1">
    <property type="nucleotide sequence ID" value="NZ_BAAAQA010000004.1"/>
</dbReference>
<name>A0ABN2XJ84_9MICC</name>
<comment type="caution">
    <text evidence="2">The sequence shown here is derived from an EMBL/GenBank/DDBJ whole genome shotgun (WGS) entry which is preliminary data.</text>
</comment>
<dbReference type="InterPro" id="IPR029062">
    <property type="entry name" value="Class_I_gatase-like"/>
</dbReference>
<dbReference type="EMBL" id="BAAAQA010000004">
    <property type="protein sequence ID" value="GAA2111888.1"/>
    <property type="molecule type" value="Genomic_DNA"/>
</dbReference>
<protein>
    <submittedName>
        <fullName evidence="2">Glutamine amidotransferase</fullName>
    </submittedName>
</protein>
<dbReference type="PROSITE" id="PS51273">
    <property type="entry name" value="GATASE_TYPE_1"/>
    <property type="match status" value="1"/>
</dbReference>
<evidence type="ECO:0000313" key="3">
    <source>
        <dbReference type="Proteomes" id="UP001500166"/>
    </source>
</evidence>
<dbReference type="Gene3D" id="3.40.50.880">
    <property type="match status" value="1"/>
</dbReference>
<gene>
    <name evidence="2" type="ORF">GCM10009824_07600</name>
</gene>
<keyword evidence="2" id="KW-0315">Glutamine amidotransferase</keyword>
<feature type="domain" description="Glutamine amidotransferase" evidence="1">
    <location>
        <begin position="47"/>
        <end position="194"/>
    </location>
</feature>
<dbReference type="SUPFAM" id="SSF52317">
    <property type="entry name" value="Class I glutamine amidotransferase-like"/>
    <property type="match status" value="1"/>
</dbReference>
<dbReference type="NCBIfam" id="NF005743">
    <property type="entry name" value="PRK07567.1"/>
    <property type="match status" value="1"/>
</dbReference>
<keyword evidence="3" id="KW-1185">Reference proteome</keyword>
<reference evidence="2 3" key="1">
    <citation type="journal article" date="2019" name="Int. J. Syst. Evol. Microbiol.">
        <title>The Global Catalogue of Microorganisms (GCM) 10K type strain sequencing project: providing services to taxonomists for standard genome sequencing and annotation.</title>
        <authorList>
            <consortium name="The Broad Institute Genomics Platform"/>
            <consortium name="The Broad Institute Genome Sequencing Center for Infectious Disease"/>
            <person name="Wu L."/>
            <person name="Ma J."/>
        </authorList>
    </citation>
    <scope>NUCLEOTIDE SEQUENCE [LARGE SCALE GENOMIC DNA]</scope>
    <source>
        <strain evidence="2 3">JCM 15914</strain>
    </source>
</reference>
<dbReference type="PANTHER" id="PTHR42695:SF5">
    <property type="entry name" value="GLUTAMINE AMIDOTRANSFERASE YLR126C-RELATED"/>
    <property type="match status" value="1"/>
</dbReference>
<evidence type="ECO:0000259" key="1">
    <source>
        <dbReference type="Pfam" id="PF00117"/>
    </source>
</evidence>
<dbReference type="CDD" id="cd01741">
    <property type="entry name" value="GATase1_1"/>
    <property type="match status" value="1"/>
</dbReference>
<sequence>MKPFVLLATRPEDDVALEEYDAVRRFGGLQESELEHVRLEKGPVPQLDLERYSGIIVGGSPFNSSDPAEEKSATQHRAEKWISALLDEVVARDFPFLGACYGVGTLGIHQGAVVDRTRSEEVGPITVTVTEEGAKDPLLSQLPGEFTAYVGHKEGTRSLPASAVLLASGTVCEVQMYRVKQNLYATQFHPELDPNGLINRVIAYKDLGYFRPEDTQTVIDRVKDGPEVDQPKKILAAFVERYAVRATTAHQSASV</sequence>
<evidence type="ECO:0000313" key="2">
    <source>
        <dbReference type="EMBL" id="GAA2111888.1"/>
    </source>
</evidence>
<dbReference type="PANTHER" id="PTHR42695">
    <property type="entry name" value="GLUTAMINE AMIDOTRANSFERASE YLR126C-RELATED"/>
    <property type="match status" value="1"/>
</dbReference>
<proteinExistence type="predicted"/>
<accession>A0ABN2XJ84</accession>
<organism evidence="2 3">
    <name type="scientific">Kocuria atrinae</name>
    <dbReference type="NCBI Taxonomy" id="592377"/>
    <lineage>
        <taxon>Bacteria</taxon>
        <taxon>Bacillati</taxon>
        <taxon>Actinomycetota</taxon>
        <taxon>Actinomycetes</taxon>
        <taxon>Micrococcales</taxon>
        <taxon>Micrococcaceae</taxon>
        <taxon>Kocuria</taxon>
    </lineage>
</organism>
<dbReference type="Pfam" id="PF00117">
    <property type="entry name" value="GATase"/>
    <property type="match status" value="1"/>
</dbReference>
<dbReference type="Proteomes" id="UP001500166">
    <property type="component" value="Unassembled WGS sequence"/>
</dbReference>